<keyword evidence="11" id="KW-0812">Transmembrane</keyword>
<dbReference type="Gene3D" id="2.60.120.260">
    <property type="entry name" value="Galactose-binding domain-like"/>
    <property type="match status" value="2"/>
</dbReference>
<keyword evidence="4" id="KW-0964">Secreted</keyword>
<dbReference type="GO" id="GO:0009279">
    <property type="term" value="C:cell outer membrane"/>
    <property type="evidence" value="ECO:0007669"/>
    <property type="project" value="TreeGrafter"/>
</dbReference>
<feature type="compositionally biased region" description="Acidic residues" evidence="10">
    <location>
        <begin position="1648"/>
        <end position="1660"/>
    </location>
</feature>
<dbReference type="InterPro" id="IPR018040">
    <property type="entry name" value="Pectinesterase_Tyr_AS"/>
</dbReference>
<name>A0A6N7R2D4_9BACI</name>
<dbReference type="Pfam" id="PF00746">
    <property type="entry name" value="Gram_pos_anchor"/>
    <property type="match status" value="1"/>
</dbReference>
<dbReference type="GO" id="GO:0030599">
    <property type="term" value="F:pectinesterase activity"/>
    <property type="evidence" value="ECO:0007669"/>
    <property type="project" value="InterPro"/>
</dbReference>
<evidence type="ECO:0000256" key="8">
    <source>
        <dbReference type="ARBA" id="ARBA00023088"/>
    </source>
</evidence>
<comment type="caution">
    <text evidence="13">The sequence shown here is derived from an EMBL/GenBank/DDBJ whole genome shotgun (WGS) entry which is preliminary data.</text>
</comment>
<dbReference type="EMBL" id="WJEE01000036">
    <property type="protein sequence ID" value="MRI67631.1"/>
    <property type="molecule type" value="Genomic_DNA"/>
</dbReference>
<dbReference type="CDD" id="cd04082">
    <property type="entry name" value="CBM35_pectate_lyase-like"/>
    <property type="match status" value="2"/>
</dbReference>
<dbReference type="PROSITE" id="PS00800">
    <property type="entry name" value="PECTINESTERASE_1"/>
    <property type="match status" value="1"/>
</dbReference>
<feature type="active site" evidence="9">
    <location>
        <position position="1456"/>
    </location>
</feature>
<dbReference type="RefSeq" id="WP_153836194.1">
    <property type="nucleotide sequence ID" value="NZ_JBHUMW010000068.1"/>
</dbReference>
<dbReference type="SUPFAM" id="SSF49785">
    <property type="entry name" value="Galactose-binding domain-like"/>
    <property type="match status" value="2"/>
</dbReference>
<evidence type="ECO:0000256" key="10">
    <source>
        <dbReference type="SAM" id="MobiDB-lite"/>
    </source>
</evidence>
<sequence length="1857" mass="205811">MNGKKAINVFLIFMLMFTTVFSTMPVMLVKAESDFNNVVIFEDDFNDEETGAEPANLDVSAAGGEVTVEALPDAENKSVYLNDTSESDDVLISKSLDDLDNQVTIEMKFMQPTYTSSSKVMRLKGDGTSVIIETNDGHIGYRNSDDSYQNLVEVQENEWYDLKVEVDLIEKTVDVSINDELKVEGAAFYEDASKINYIESFTPGSKALGHYIDDLRISQVEEVELPPETPEADFVFETDFNEDVTGEVPTNVDVSEGGGTVTVVDVPSEENKSVFLDDTSDDTNVILSKSVEDLGGVATFEMLFMQPNYTSSTKVMRIKGNSTPVIIETKDGSITYRTGDQYHPLVEVEEETWYKVKVEIDLDAQHANVYIDDELVHEEAELNQPAEKVNFVESFTPNSGTDGHYVDDLKISGNLYQEPEEEEPQQPEEPSEPVAGNIYEAEDANLNDAIIDNKHPGFTGTGFVDYVPNAPGGWIEWVVDVPADGEYTLDFRYAHGGTDLRPAEIKVNDEVVEEELAFDPTGDWTTWEYTTTKATLTEGENVIRATGVGSSGGANIDHLSVLMEYDEIYEAEEAELEEGTVIIDNKHAGFTGDGFIDYSPNAPGSWVEWTVHVPAEGEYFLDFRYGHGGTDQRPAEIQVNGEVVEEELAFDPTGDWANWEYTSTKAQLAAGDNTIRATGVGPSGGANIDHLRVHNKSDAGNDRPIEMDHAELEEVVSGVELKKLKELGIVADEVPSNEEAITRIEFFSLVNQALGYVHEEQFKGLTEKKTVWETSTEKWYSFVLETAEALGYADHLVSDGKVSPNETITGDEAIQIIEAVSDQTAEAESEQVTWGEARDLVALLEAENESETVDIAGVHAVSNHLLVVTLNGYFEEFTPTDLEVVAPTRRWELLAPGFTNLNIDKAATATNQFGQTVIVMHSLDEWNEYGEYPVEFEETRFSGDLDTAVEEADNLLTWQMDHGGWTKNWPHIYTRPWDGKESRSEWVNDGVELGTIDNDATISELQYLAEVYQETKDPRYKESIEKGLDFLFKLQYETGGFAQVYPERGNYSDYVTFNDEAMINVLELLDLVAEQRYPFDSDLISEEYVIKSQESIELGIDYILNAQIEVDGKLTAWCAQHDPYTYEPRGARSYEHPSISGSESVGIVRYLLSRPQTEEINEAVLAALEWFDEVKLENTRYVSGDPNNEYFVEDSNSTAWYRFYEIGTNKPIFSGRDGVIKHDIMEIEAERRDGYSWGGHWATQLLEIMQTTGDYTDKVFVQVTATDSVDVNGRTLVQGDIKVLEGQTKQMNEIESHLVVAQDGSGDYETVQAAIDAVPENNRNPVTIFIKDGTYKEVVTIPTNKPFITLLGESKNDTIITYDNYAGRDNGVGGTLGTSGSASVYLRADDLRIENLTLENSFDESADVEGKQAVAVYASGDRQYFNDVRFIGNQDTLYAHSGTQYYGDVYIEGDVDFIFGAASIVIEDSVIHSLDRGSDSNNGYVTAASTLISEEYGMLFIDSKFTSDAPAETVYLGRPWPAGGNPDAIGSVVIMENKLGAHIKPEGWTSMSGLQPEDARLYEYKNEGPGAVINDSRRQLTDEEAADWTVQNVLKGWDPYALEPIEEPGKDPDEDSDKEPGDGSDEKPGKKPEKPEDDDKSPGNGSEQDGEGTETPEDENKDNNESSNNTKEMKVELGEEIEVAADMIIAIADSPTKVILPSDLPEGTTLVVKQAEPQNLGDLQVAGDVYTFEFTFPEGFKDYTGEFQLIMRHDDNAENVAIYYYNEATNSWELIGGEVSDGVVTTTVDHFSTYGVLATADDEQDQVATSDEKSSGGVGLPDTATNIFNWLLASGVLLGLGIGLLVIVRKRNRKMVQ</sequence>
<feature type="transmembrane region" description="Helical" evidence="11">
    <location>
        <begin position="7"/>
        <end position="28"/>
    </location>
</feature>
<dbReference type="PROSITE" id="PS51175">
    <property type="entry name" value="CBM6"/>
    <property type="match status" value="2"/>
</dbReference>
<dbReference type="Gene3D" id="1.50.10.20">
    <property type="match status" value="1"/>
</dbReference>
<evidence type="ECO:0000256" key="9">
    <source>
        <dbReference type="PROSITE-ProRule" id="PRU10040"/>
    </source>
</evidence>
<proteinExistence type="inferred from homology"/>
<evidence type="ECO:0000256" key="5">
    <source>
        <dbReference type="ARBA" id="ARBA00022729"/>
    </source>
</evidence>
<protein>
    <submittedName>
        <fullName evidence="13">Pectate lyase</fullName>
        <ecNumber evidence="13">4.2.2.2</ecNumber>
    </submittedName>
</protein>
<dbReference type="InterPro" id="IPR000070">
    <property type="entry name" value="Pectinesterase_cat"/>
</dbReference>
<dbReference type="PANTHER" id="PTHR31321:SF57">
    <property type="entry name" value="PECTINESTERASE 53-RELATED"/>
    <property type="match status" value="1"/>
</dbReference>
<evidence type="ECO:0000313" key="14">
    <source>
        <dbReference type="Proteomes" id="UP000435187"/>
    </source>
</evidence>
<dbReference type="InterPro" id="IPR005084">
    <property type="entry name" value="CBM6"/>
</dbReference>
<evidence type="ECO:0000256" key="1">
    <source>
        <dbReference type="ARBA" id="ARBA00004168"/>
    </source>
</evidence>
<organism evidence="13 14">
    <name type="scientific">Gracilibacillus thailandensis</name>
    <dbReference type="NCBI Taxonomy" id="563735"/>
    <lineage>
        <taxon>Bacteria</taxon>
        <taxon>Bacillati</taxon>
        <taxon>Bacillota</taxon>
        <taxon>Bacilli</taxon>
        <taxon>Bacillales</taxon>
        <taxon>Bacillaceae</taxon>
        <taxon>Gracilibacillus</taxon>
    </lineage>
</organism>
<dbReference type="EC" id="4.2.2.2" evidence="13"/>
<keyword evidence="8" id="KW-0572">Peptidoglycan-anchor</keyword>
<feature type="transmembrane region" description="Helical" evidence="11">
    <location>
        <begin position="1827"/>
        <end position="1848"/>
    </location>
</feature>
<evidence type="ECO:0000313" key="13">
    <source>
        <dbReference type="EMBL" id="MRI67631.1"/>
    </source>
</evidence>
<keyword evidence="7" id="KW-0063">Aspartyl esterase</keyword>
<dbReference type="InterPro" id="IPR012669">
    <property type="entry name" value="Pectate_lyase"/>
</dbReference>
<keyword evidence="11" id="KW-1133">Transmembrane helix</keyword>
<reference evidence="13 14" key="1">
    <citation type="submission" date="2019-10" db="EMBL/GenBank/DDBJ databases">
        <title>Gracilibacillus salitolerans sp. nov., a moderate halophile isolated from a saline soil in northwest China.</title>
        <authorList>
            <person name="Gan L."/>
        </authorList>
    </citation>
    <scope>NUCLEOTIDE SEQUENCE [LARGE SCALE GENOMIC DNA]</scope>
    <source>
        <strain evidence="13 14">TP2-8</strain>
    </source>
</reference>
<dbReference type="Pfam" id="PF09492">
    <property type="entry name" value="Pec_lyase"/>
    <property type="match status" value="1"/>
</dbReference>
<evidence type="ECO:0000256" key="11">
    <source>
        <dbReference type="SAM" id="Phobius"/>
    </source>
</evidence>
<comment type="similarity">
    <text evidence="2">Belongs to the pectinesterase family.</text>
</comment>
<dbReference type="InterPro" id="IPR012334">
    <property type="entry name" value="Pectin_lyas_fold"/>
</dbReference>
<dbReference type="Gene3D" id="2.160.20.10">
    <property type="entry name" value="Single-stranded right-handed beta-helix, Pectin lyase-like"/>
    <property type="match status" value="1"/>
</dbReference>
<feature type="domain" description="CBM6" evidence="12">
    <location>
        <begin position="567"/>
        <end position="694"/>
    </location>
</feature>
<keyword evidence="13" id="KW-0456">Lyase</keyword>
<comment type="subcellular location">
    <subcellularLocation>
        <location evidence="1">Secreted</location>
        <location evidence="1">Cell wall</location>
        <topology evidence="1">Peptidoglycan-anchor</topology>
    </subcellularLocation>
</comment>
<dbReference type="PROSITE" id="PS00503">
    <property type="entry name" value="PECTINESTERASE_2"/>
    <property type="match status" value="1"/>
</dbReference>
<keyword evidence="14" id="KW-1185">Reference proteome</keyword>
<feature type="region of interest" description="Disordered" evidence="10">
    <location>
        <begin position="1602"/>
        <end position="1671"/>
    </location>
</feature>
<dbReference type="Pfam" id="PF03422">
    <property type="entry name" value="CBM_6"/>
    <property type="match status" value="2"/>
</dbReference>
<dbReference type="SUPFAM" id="SSF51126">
    <property type="entry name" value="Pectin lyase-like"/>
    <property type="match status" value="1"/>
</dbReference>
<dbReference type="InterPro" id="IPR008979">
    <property type="entry name" value="Galactose-bd-like_sf"/>
</dbReference>
<evidence type="ECO:0000256" key="7">
    <source>
        <dbReference type="ARBA" id="ARBA00023085"/>
    </source>
</evidence>
<keyword evidence="3" id="KW-0134">Cell wall</keyword>
<dbReference type="GO" id="GO:0030570">
    <property type="term" value="F:pectate lyase activity"/>
    <property type="evidence" value="ECO:0007669"/>
    <property type="project" value="UniProtKB-EC"/>
</dbReference>
<feature type="compositionally biased region" description="Basic and acidic residues" evidence="10">
    <location>
        <begin position="1618"/>
        <end position="1634"/>
    </location>
</feature>
<evidence type="ECO:0000256" key="6">
    <source>
        <dbReference type="ARBA" id="ARBA00022801"/>
    </source>
</evidence>
<dbReference type="GO" id="GO:0030246">
    <property type="term" value="F:carbohydrate binding"/>
    <property type="evidence" value="ECO:0007669"/>
    <property type="project" value="InterPro"/>
</dbReference>
<dbReference type="PANTHER" id="PTHR31321">
    <property type="entry name" value="ACYL-COA THIOESTER HYDROLASE YBHC-RELATED"/>
    <property type="match status" value="1"/>
</dbReference>
<evidence type="ECO:0000259" key="12">
    <source>
        <dbReference type="PROSITE" id="PS51175"/>
    </source>
</evidence>
<dbReference type="InterPro" id="IPR019931">
    <property type="entry name" value="LPXTG_anchor"/>
</dbReference>
<dbReference type="InterPro" id="IPR033131">
    <property type="entry name" value="Pectinesterase_Asp_AS"/>
</dbReference>
<accession>A0A6N7R2D4</accession>
<gene>
    <name evidence="13" type="primary">pelA</name>
    <name evidence="13" type="ORF">GH885_15015</name>
</gene>
<dbReference type="GO" id="GO:0042545">
    <property type="term" value="P:cell wall modification"/>
    <property type="evidence" value="ECO:0007669"/>
    <property type="project" value="InterPro"/>
</dbReference>
<dbReference type="SUPFAM" id="SSF81853">
    <property type="entry name" value="Family 10 polysaccharide lyase"/>
    <property type="match status" value="1"/>
</dbReference>
<dbReference type="Pfam" id="PF01095">
    <property type="entry name" value="Pectinesterase"/>
    <property type="match status" value="1"/>
</dbReference>
<dbReference type="NCBIfam" id="TIGR02474">
    <property type="entry name" value="pec_lyase"/>
    <property type="match status" value="1"/>
</dbReference>
<keyword evidence="5" id="KW-0732">Signal</keyword>
<evidence type="ECO:0000256" key="2">
    <source>
        <dbReference type="ARBA" id="ARBA00008891"/>
    </source>
</evidence>
<dbReference type="InterPro" id="IPR011050">
    <property type="entry name" value="Pectin_lyase_fold/virulence"/>
</dbReference>
<evidence type="ECO:0000256" key="3">
    <source>
        <dbReference type="ARBA" id="ARBA00022512"/>
    </source>
</evidence>
<keyword evidence="6" id="KW-0378">Hydrolase</keyword>
<feature type="domain" description="CBM6" evidence="12">
    <location>
        <begin position="437"/>
        <end position="562"/>
    </location>
</feature>
<evidence type="ECO:0000256" key="4">
    <source>
        <dbReference type="ARBA" id="ARBA00022525"/>
    </source>
</evidence>
<keyword evidence="11" id="KW-0472">Membrane</keyword>
<dbReference type="Proteomes" id="UP000435187">
    <property type="component" value="Unassembled WGS sequence"/>
</dbReference>